<evidence type="ECO:0000256" key="1">
    <source>
        <dbReference type="SAM" id="SignalP"/>
    </source>
</evidence>
<keyword evidence="1" id="KW-0732">Signal</keyword>
<feature type="chain" id="PRO_5046222719" description="UBN2 domain-containing protein" evidence="1">
    <location>
        <begin position="20"/>
        <end position="263"/>
    </location>
</feature>
<name>A0ABQ8HK78_9ROSI</name>
<evidence type="ECO:0000313" key="3">
    <source>
        <dbReference type="Proteomes" id="UP000827721"/>
    </source>
</evidence>
<dbReference type="Proteomes" id="UP000827721">
    <property type="component" value="Unassembled WGS sequence"/>
</dbReference>
<proteinExistence type="predicted"/>
<dbReference type="Pfam" id="PF14223">
    <property type="entry name" value="Retrotran_gag_2"/>
    <property type="match status" value="1"/>
</dbReference>
<sequence length="263" mass="29768">MVSFSISVFCILNCGSCYSNCLCSKSVIVVLRGCGVYGLTVWSRCILSKFTFWDGNCAADYLANIGFGLNGLHLVEFSTVSNFQVVLDLDLALHAEKPAAIINTSSGEEISFHDAWERSNRLSLMFMRMSVANNIKSTLPKTESAKQFMNFREEHSQTADKSLAGTLMGTLTTMKFDGSRTMYEHVIEMTNITTKLKSLGMNVDDNFLVQFIINSLPSEYSLFQMKYNTMKDKWNVNELHNMLVQEEMRLKNQRTHSIHLVND</sequence>
<dbReference type="PANTHER" id="PTHR35317:SF10">
    <property type="entry name" value="RNA-DIRECTED DNA POLYMERASE"/>
    <property type="match status" value="1"/>
</dbReference>
<gene>
    <name evidence="2" type="ORF">JRO89_XS09G0010700</name>
</gene>
<dbReference type="EMBL" id="JAFEMO010000009">
    <property type="protein sequence ID" value="KAH7564712.1"/>
    <property type="molecule type" value="Genomic_DNA"/>
</dbReference>
<feature type="signal peptide" evidence="1">
    <location>
        <begin position="1"/>
        <end position="19"/>
    </location>
</feature>
<protein>
    <recommendedName>
        <fullName evidence="4">UBN2 domain-containing protein</fullName>
    </recommendedName>
</protein>
<keyword evidence="3" id="KW-1185">Reference proteome</keyword>
<evidence type="ECO:0000313" key="2">
    <source>
        <dbReference type="EMBL" id="KAH7564712.1"/>
    </source>
</evidence>
<organism evidence="2 3">
    <name type="scientific">Xanthoceras sorbifolium</name>
    <dbReference type="NCBI Taxonomy" id="99658"/>
    <lineage>
        <taxon>Eukaryota</taxon>
        <taxon>Viridiplantae</taxon>
        <taxon>Streptophyta</taxon>
        <taxon>Embryophyta</taxon>
        <taxon>Tracheophyta</taxon>
        <taxon>Spermatophyta</taxon>
        <taxon>Magnoliopsida</taxon>
        <taxon>eudicotyledons</taxon>
        <taxon>Gunneridae</taxon>
        <taxon>Pentapetalae</taxon>
        <taxon>rosids</taxon>
        <taxon>malvids</taxon>
        <taxon>Sapindales</taxon>
        <taxon>Sapindaceae</taxon>
        <taxon>Xanthoceroideae</taxon>
        <taxon>Xanthoceras</taxon>
    </lineage>
</organism>
<comment type="caution">
    <text evidence="2">The sequence shown here is derived from an EMBL/GenBank/DDBJ whole genome shotgun (WGS) entry which is preliminary data.</text>
</comment>
<evidence type="ECO:0008006" key="4">
    <source>
        <dbReference type="Google" id="ProtNLM"/>
    </source>
</evidence>
<dbReference type="PANTHER" id="PTHR35317">
    <property type="entry name" value="OS04G0629600 PROTEIN"/>
    <property type="match status" value="1"/>
</dbReference>
<accession>A0ABQ8HK78</accession>
<reference evidence="2 3" key="1">
    <citation type="submission" date="2021-02" db="EMBL/GenBank/DDBJ databases">
        <title>Plant Genome Project.</title>
        <authorList>
            <person name="Zhang R.-G."/>
        </authorList>
    </citation>
    <scope>NUCLEOTIDE SEQUENCE [LARGE SCALE GENOMIC DNA]</scope>
    <source>
        <tissue evidence="2">Leaves</tissue>
    </source>
</reference>